<dbReference type="Proteomes" id="UP000694941">
    <property type="component" value="Unplaced"/>
</dbReference>
<sequence>MHEEFYRFISNSFDAPRYSLHYKTDAPINIRCVIYVPEGKPGLFEMSRETDVGVALYSRKVLIKNRADNIVPKWLRFVKGVVDSEDIPLNLSRELLQDSALIRKIRTVITNRLLRYLQDQMRKDSEGYDKFFNDYGLFLKEGIVSSQEQAEKEEIAKLLRFESSLKPAGERVSLAEYCSRMKDDQKDIYYLAAPRLVLHCLERFSR</sequence>
<dbReference type="RefSeq" id="XP_013793764.1">
    <property type="nucleotide sequence ID" value="XM_013938310.2"/>
</dbReference>
<dbReference type="InterPro" id="IPR020568">
    <property type="entry name" value="Ribosomal_Su5_D2-typ_SF"/>
</dbReference>
<feature type="non-terminal residue" evidence="4">
    <location>
        <position position="206"/>
    </location>
</feature>
<dbReference type="Pfam" id="PF00183">
    <property type="entry name" value="HSP90"/>
    <property type="match status" value="1"/>
</dbReference>
<evidence type="ECO:0000313" key="4">
    <source>
        <dbReference type="RefSeq" id="XP_013793764.1"/>
    </source>
</evidence>
<dbReference type="Gene3D" id="3.30.230.80">
    <property type="match status" value="1"/>
</dbReference>
<dbReference type="SUPFAM" id="SSF54211">
    <property type="entry name" value="Ribosomal protein S5 domain 2-like"/>
    <property type="match status" value="1"/>
</dbReference>
<accession>A0ABM1C412</accession>
<evidence type="ECO:0000313" key="3">
    <source>
        <dbReference type="Proteomes" id="UP000694941"/>
    </source>
</evidence>
<proteinExistence type="inferred from homology"/>
<comment type="similarity">
    <text evidence="1">Belongs to the heat shock protein 90 family.</text>
</comment>
<dbReference type="InterPro" id="IPR001404">
    <property type="entry name" value="Hsp90_fam"/>
</dbReference>
<dbReference type="Gene3D" id="3.40.50.11260">
    <property type="match status" value="1"/>
</dbReference>
<evidence type="ECO:0000256" key="1">
    <source>
        <dbReference type="ARBA" id="ARBA00008239"/>
    </source>
</evidence>
<dbReference type="GeneID" id="106477784"/>
<organism evidence="3 4">
    <name type="scientific">Limulus polyphemus</name>
    <name type="common">Atlantic horseshoe crab</name>
    <dbReference type="NCBI Taxonomy" id="6850"/>
    <lineage>
        <taxon>Eukaryota</taxon>
        <taxon>Metazoa</taxon>
        <taxon>Ecdysozoa</taxon>
        <taxon>Arthropoda</taxon>
        <taxon>Chelicerata</taxon>
        <taxon>Merostomata</taxon>
        <taxon>Xiphosura</taxon>
        <taxon>Limulidae</taxon>
        <taxon>Limulus</taxon>
    </lineage>
</organism>
<evidence type="ECO:0000256" key="2">
    <source>
        <dbReference type="ARBA" id="ARBA00023186"/>
    </source>
</evidence>
<keyword evidence="2" id="KW-0143">Chaperone</keyword>
<name>A0ABM1C412_LIMPO</name>
<gene>
    <name evidence="4" type="primary">LOC106477784</name>
</gene>
<dbReference type="PANTHER" id="PTHR11528">
    <property type="entry name" value="HEAT SHOCK PROTEIN 90 FAMILY MEMBER"/>
    <property type="match status" value="1"/>
</dbReference>
<protein>
    <submittedName>
        <fullName evidence="4">Heat shock protein 75 kDa, mitochondrial-like</fullName>
    </submittedName>
</protein>
<reference evidence="4" key="1">
    <citation type="submission" date="2025-08" db="UniProtKB">
        <authorList>
            <consortium name="RefSeq"/>
        </authorList>
    </citation>
    <scope>IDENTIFICATION</scope>
    <source>
        <tissue evidence="4">Muscle</tissue>
    </source>
</reference>
<keyword evidence="3" id="KW-1185">Reference proteome</keyword>